<dbReference type="SUPFAM" id="SSF51735">
    <property type="entry name" value="NAD(P)-binding Rossmann-fold domains"/>
    <property type="match status" value="1"/>
</dbReference>
<feature type="domain" description="Gfo/Idh/MocA-like oxidoreductase N-terminal" evidence="1">
    <location>
        <begin position="4"/>
        <end position="113"/>
    </location>
</feature>
<name>A0A2A4Z9Q5_9PROT</name>
<accession>A0A2A4Z9Q5</accession>
<organism evidence="2">
    <name type="scientific">OCS116 cluster bacterium</name>
    <dbReference type="NCBI Taxonomy" id="2030921"/>
    <lineage>
        <taxon>Bacteria</taxon>
        <taxon>Pseudomonadati</taxon>
        <taxon>Pseudomonadota</taxon>
        <taxon>Alphaproteobacteria</taxon>
        <taxon>OCS116 cluster</taxon>
    </lineage>
</organism>
<dbReference type="GO" id="GO:0000166">
    <property type="term" value="F:nucleotide binding"/>
    <property type="evidence" value="ECO:0007669"/>
    <property type="project" value="InterPro"/>
</dbReference>
<gene>
    <name evidence="2" type="ORF">COB13_00405</name>
</gene>
<protein>
    <submittedName>
        <fullName evidence="2">Galactose 1-dehydrogenase</fullName>
    </submittedName>
</protein>
<dbReference type="AlphaFoldDB" id="A0A2A4Z9Q5"/>
<dbReference type="EMBL" id="NVUS01000001">
    <property type="protein sequence ID" value="PCJ03732.1"/>
    <property type="molecule type" value="Genomic_DNA"/>
</dbReference>
<dbReference type="InterPro" id="IPR050463">
    <property type="entry name" value="Gfo/Idh/MocA_oxidrdct_glycsds"/>
</dbReference>
<reference evidence="2" key="2">
    <citation type="journal article" date="2018" name="ISME J.">
        <title>A dynamic microbial community with high functional redundancy inhabits the cold, oxic subseafloor aquifer.</title>
        <authorList>
            <person name="Tully B.J."/>
            <person name="Wheat C.G."/>
            <person name="Glazer B.T."/>
            <person name="Huber J.A."/>
        </authorList>
    </citation>
    <scope>NUCLEOTIDE SEQUENCE</scope>
    <source>
        <strain evidence="2">NORP83</strain>
    </source>
</reference>
<dbReference type="Gene3D" id="3.40.50.720">
    <property type="entry name" value="NAD(P)-binding Rossmann-like Domain"/>
    <property type="match status" value="1"/>
</dbReference>
<dbReference type="InterPro" id="IPR036291">
    <property type="entry name" value="NAD(P)-bd_dom_sf"/>
</dbReference>
<evidence type="ECO:0000259" key="1">
    <source>
        <dbReference type="Pfam" id="PF01408"/>
    </source>
</evidence>
<dbReference type="PANTHER" id="PTHR43818">
    <property type="entry name" value="BCDNA.GH03377"/>
    <property type="match status" value="1"/>
</dbReference>
<dbReference type="Gene3D" id="3.30.360.10">
    <property type="entry name" value="Dihydrodipicolinate Reductase, domain 2"/>
    <property type="match status" value="1"/>
</dbReference>
<dbReference type="InterPro" id="IPR000683">
    <property type="entry name" value="Gfo/Idh/MocA-like_OxRdtase_N"/>
</dbReference>
<dbReference type="Pfam" id="PF01408">
    <property type="entry name" value="GFO_IDH_MocA"/>
    <property type="match status" value="1"/>
</dbReference>
<evidence type="ECO:0000313" key="2">
    <source>
        <dbReference type="EMBL" id="PCJ03732.1"/>
    </source>
</evidence>
<sequence length="309" mass="33434">MTTKIALIGLGKIAVDQHVPSLTRSDEYELAAIVSRNAALDDIDSFTDIKHMINARADISAVSLCVPPQVRFDIGKTALEAGLDVMLEKPPGSTLSEVVALQSIAQHNGCSLFATWHSRFAAGVSIAKQKLKTLEIKSVDVIWKEDVRRWHPGQDWIWQPGGLGVFDPGINALSIVTEILPETFYLSDGVLHIPENLHTPIAADLNFKTSSGIAVTAVFDFLQTGPQTWDINIETDQGLLALSGGGARVALDGETLIAADALASEYDRIYARFACLLRDKASDVDVSPLMHVADCFMLSKHEAAAAFIE</sequence>
<dbReference type="PANTHER" id="PTHR43818:SF7">
    <property type="entry name" value="DEHYDROGENASE"/>
    <property type="match status" value="1"/>
</dbReference>
<comment type="caution">
    <text evidence="2">The sequence shown here is derived from an EMBL/GenBank/DDBJ whole genome shotgun (WGS) entry which is preliminary data.</text>
</comment>
<proteinExistence type="predicted"/>
<reference key="1">
    <citation type="submission" date="2017-08" db="EMBL/GenBank/DDBJ databases">
        <title>A dynamic microbial community with high functional redundancy inhabits the cold, oxic subseafloor aquifer.</title>
        <authorList>
            <person name="Tully B.J."/>
            <person name="Wheat C.G."/>
            <person name="Glazer B.T."/>
            <person name="Huber J.A."/>
        </authorList>
    </citation>
    <scope>NUCLEOTIDE SEQUENCE [LARGE SCALE GENOMIC DNA]</scope>
</reference>